<name>A0ABY8C798_9GAMM</name>
<accession>A0ABY8C798</accession>
<protein>
    <submittedName>
        <fullName evidence="1">Uncharacterized protein</fullName>
    </submittedName>
</protein>
<dbReference type="Proteomes" id="UP001222275">
    <property type="component" value="Chromosome"/>
</dbReference>
<evidence type="ECO:0000313" key="2">
    <source>
        <dbReference type="Proteomes" id="UP001222275"/>
    </source>
</evidence>
<proteinExistence type="predicted"/>
<dbReference type="RefSeq" id="WP_275594099.1">
    <property type="nucleotide sequence ID" value="NZ_CP102381.1"/>
</dbReference>
<gene>
    <name evidence="1" type="ORF">NR989_07405</name>
</gene>
<evidence type="ECO:0000313" key="1">
    <source>
        <dbReference type="EMBL" id="WEJ61840.1"/>
    </source>
</evidence>
<keyword evidence="2" id="KW-1185">Reference proteome</keyword>
<organism evidence="1 2">
    <name type="scientific">Thiomicrorhabdus lithotrophica</name>
    <dbReference type="NCBI Taxonomy" id="2949997"/>
    <lineage>
        <taxon>Bacteria</taxon>
        <taxon>Pseudomonadati</taxon>
        <taxon>Pseudomonadota</taxon>
        <taxon>Gammaproteobacteria</taxon>
        <taxon>Thiotrichales</taxon>
        <taxon>Piscirickettsiaceae</taxon>
        <taxon>Thiomicrorhabdus</taxon>
    </lineage>
</organism>
<dbReference type="EMBL" id="CP102381">
    <property type="protein sequence ID" value="WEJ61840.1"/>
    <property type="molecule type" value="Genomic_DNA"/>
</dbReference>
<reference evidence="1 2" key="1">
    <citation type="submission" date="2022-06" db="EMBL/GenBank/DDBJ databases">
        <title>Thiomicrohabdus sp. nov, an obligately chemolithoautotrophic, sulfur-oxidizing bacterium isolated from beach of Guanyin Mountain. Amoy.</title>
        <authorList>
            <person name="Zhu H."/>
        </authorList>
    </citation>
    <scope>NUCLEOTIDE SEQUENCE [LARGE SCALE GENOMIC DNA]</scope>
    <source>
        <strain evidence="1 2">XGS-01</strain>
    </source>
</reference>
<sequence length="88" mass="10079">MTSFLTEAELSILLMDNTKFQKTTDYQLEELFMIGQTPIYSLINQVNFTFTNNVTIPLCQDLLTYLDVQVSATGTLYPNELKKMKSTL</sequence>